<evidence type="ECO:0000259" key="10">
    <source>
        <dbReference type="PROSITE" id="PS50109"/>
    </source>
</evidence>
<reference evidence="11" key="1">
    <citation type="submission" date="2024-05" db="EMBL/GenBank/DDBJ databases">
        <authorList>
            <person name="Kim S."/>
            <person name="Heo J."/>
            <person name="Choi H."/>
            <person name="Choi Y."/>
            <person name="Kwon S.-W."/>
            <person name="Kim Y."/>
        </authorList>
    </citation>
    <scope>NUCLEOTIDE SEQUENCE</scope>
    <source>
        <strain evidence="11">KACC 23699</strain>
    </source>
</reference>
<accession>A0AAU7JUQ8</accession>
<dbReference type="AlphaFoldDB" id="A0AAU7JUQ8"/>
<dbReference type="Gene3D" id="1.10.287.130">
    <property type="match status" value="1"/>
</dbReference>
<comment type="catalytic activity">
    <reaction evidence="1">
        <text>ATP + protein L-histidine = ADP + protein N-phospho-L-histidine.</text>
        <dbReference type="EC" id="2.7.13.3"/>
    </reaction>
</comment>
<dbReference type="Pfam" id="PF00512">
    <property type="entry name" value="HisKA"/>
    <property type="match status" value="1"/>
</dbReference>
<dbReference type="InterPro" id="IPR036890">
    <property type="entry name" value="HATPase_C_sf"/>
</dbReference>
<dbReference type="SMART" id="SM00388">
    <property type="entry name" value="HisKA"/>
    <property type="match status" value="1"/>
</dbReference>
<organism evidence="11">
    <name type="scientific">Pedococcus sp. KACC 23699</name>
    <dbReference type="NCBI Taxonomy" id="3149228"/>
    <lineage>
        <taxon>Bacteria</taxon>
        <taxon>Bacillati</taxon>
        <taxon>Actinomycetota</taxon>
        <taxon>Actinomycetes</taxon>
        <taxon>Micrococcales</taxon>
        <taxon>Intrasporangiaceae</taxon>
        <taxon>Pedococcus</taxon>
    </lineage>
</organism>
<keyword evidence="7" id="KW-0902">Two-component regulatory system</keyword>
<name>A0AAU7JUQ8_9MICO</name>
<evidence type="ECO:0000256" key="1">
    <source>
        <dbReference type="ARBA" id="ARBA00000085"/>
    </source>
</evidence>
<evidence type="ECO:0000256" key="9">
    <source>
        <dbReference type="SAM" id="Phobius"/>
    </source>
</evidence>
<evidence type="ECO:0000256" key="2">
    <source>
        <dbReference type="ARBA" id="ARBA00004236"/>
    </source>
</evidence>
<evidence type="ECO:0000256" key="8">
    <source>
        <dbReference type="SAM" id="MobiDB-lite"/>
    </source>
</evidence>
<feature type="transmembrane region" description="Helical" evidence="9">
    <location>
        <begin position="12"/>
        <end position="38"/>
    </location>
</feature>
<dbReference type="InterPro" id="IPR003661">
    <property type="entry name" value="HisK_dim/P_dom"/>
</dbReference>
<dbReference type="SUPFAM" id="SSF55874">
    <property type="entry name" value="ATPase domain of HSP90 chaperone/DNA topoisomerase II/histidine kinase"/>
    <property type="match status" value="1"/>
</dbReference>
<feature type="region of interest" description="Disordered" evidence="8">
    <location>
        <begin position="389"/>
        <end position="410"/>
    </location>
</feature>
<keyword evidence="5" id="KW-0808">Transferase</keyword>
<evidence type="ECO:0000256" key="6">
    <source>
        <dbReference type="ARBA" id="ARBA00022777"/>
    </source>
</evidence>
<keyword evidence="6 11" id="KW-0418">Kinase</keyword>
<gene>
    <name evidence="11" type="ORF">ABEG17_02165</name>
</gene>
<dbReference type="SMART" id="SM00387">
    <property type="entry name" value="HATPase_c"/>
    <property type="match status" value="1"/>
</dbReference>
<evidence type="ECO:0000256" key="3">
    <source>
        <dbReference type="ARBA" id="ARBA00012438"/>
    </source>
</evidence>
<comment type="subcellular location">
    <subcellularLocation>
        <location evidence="2">Cell membrane</location>
    </subcellularLocation>
</comment>
<feature type="transmembrane region" description="Helical" evidence="9">
    <location>
        <begin position="139"/>
        <end position="157"/>
    </location>
</feature>
<proteinExistence type="predicted"/>
<dbReference type="PRINTS" id="PR00344">
    <property type="entry name" value="BCTRLSENSOR"/>
</dbReference>
<dbReference type="PANTHER" id="PTHR43711:SF1">
    <property type="entry name" value="HISTIDINE KINASE 1"/>
    <property type="match status" value="1"/>
</dbReference>
<evidence type="ECO:0000313" key="11">
    <source>
        <dbReference type="EMBL" id="XBO44152.1"/>
    </source>
</evidence>
<keyword evidence="9" id="KW-0812">Transmembrane</keyword>
<dbReference type="PROSITE" id="PS50109">
    <property type="entry name" value="HIS_KIN"/>
    <property type="match status" value="1"/>
</dbReference>
<dbReference type="CDD" id="cd00082">
    <property type="entry name" value="HisKA"/>
    <property type="match status" value="1"/>
</dbReference>
<dbReference type="PANTHER" id="PTHR43711">
    <property type="entry name" value="TWO-COMPONENT HISTIDINE KINASE"/>
    <property type="match status" value="1"/>
</dbReference>
<evidence type="ECO:0000256" key="4">
    <source>
        <dbReference type="ARBA" id="ARBA00022553"/>
    </source>
</evidence>
<evidence type="ECO:0000256" key="5">
    <source>
        <dbReference type="ARBA" id="ARBA00022679"/>
    </source>
</evidence>
<dbReference type="GO" id="GO:0000155">
    <property type="term" value="F:phosphorelay sensor kinase activity"/>
    <property type="evidence" value="ECO:0007669"/>
    <property type="project" value="InterPro"/>
</dbReference>
<dbReference type="EMBL" id="CP157483">
    <property type="protein sequence ID" value="XBO44152.1"/>
    <property type="molecule type" value="Genomic_DNA"/>
</dbReference>
<dbReference type="SUPFAM" id="SSF47384">
    <property type="entry name" value="Homodimeric domain of signal transducing histidine kinase"/>
    <property type="match status" value="1"/>
</dbReference>
<sequence>MSTDTVDRARRVIALQALAGVVAGVLVAGVATVGLVLVGQHREVQSQLTALLAVPDAEAVPSGSWVVTVDRFGRRTASAGTPASLPSAADLASARRGTVVDREAYVGDEEYQTRTRTVNGSVVQAGVDLAPYESERHRVLIALLVAGVAAALVALVAGQRLGRRALRVWDDALSRQRQFIADASHELRTPLARLALRADLLHDTLRQDGPREDIGPEVDLLRREAAALADIVEDLLLAAEVDSSPDSGELVDLAALVEEVLDLDLQLAASRGVELAADVGSVPPVRGAHPALRRVVDALVDNALHHAHSMVTVRLRDDGDDVVLTVADDGPGIQPGARDRVFDRFAKDPSSPGFGLGLALVREVVERHAGTVRVLPVERGTTFEVRLRAESAEEPDTDGTDGTVAAVTEG</sequence>
<dbReference type="InterPro" id="IPR003594">
    <property type="entry name" value="HATPase_dom"/>
</dbReference>
<dbReference type="GO" id="GO:0005886">
    <property type="term" value="C:plasma membrane"/>
    <property type="evidence" value="ECO:0007669"/>
    <property type="project" value="UniProtKB-SubCell"/>
</dbReference>
<dbReference type="InterPro" id="IPR004358">
    <property type="entry name" value="Sig_transdc_His_kin-like_C"/>
</dbReference>
<keyword evidence="9" id="KW-0472">Membrane</keyword>
<keyword evidence="9" id="KW-1133">Transmembrane helix</keyword>
<dbReference type="Pfam" id="PF02518">
    <property type="entry name" value="HATPase_c"/>
    <property type="match status" value="1"/>
</dbReference>
<dbReference type="InterPro" id="IPR005467">
    <property type="entry name" value="His_kinase_dom"/>
</dbReference>
<dbReference type="InterPro" id="IPR036097">
    <property type="entry name" value="HisK_dim/P_sf"/>
</dbReference>
<dbReference type="EC" id="2.7.13.3" evidence="3"/>
<feature type="domain" description="Histidine kinase" evidence="10">
    <location>
        <begin position="182"/>
        <end position="391"/>
    </location>
</feature>
<evidence type="ECO:0000256" key="7">
    <source>
        <dbReference type="ARBA" id="ARBA00023012"/>
    </source>
</evidence>
<protein>
    <recommendedName>
        <fullName evidence="3">histidine kinase</fullName>
        <ecNumber evidence="3">2.7.13.3</ecNumber>
    </recommendedName>
</protein>
<dbReference type="InterPro" id="IPR050736">
    <property type="entry name" value="Sensor_HK_Regulatory"/>
</dbReference>
<keyword evidence="4" id="KW-0597">Phosphoprotein</keyword>
<dbReference type="Gene3D" id="3.30.565.10">
    <property type="entry name" value="Histidine kinase-like ATPase, C-terminal domain"/>
    <property type="match status" value="1"/>
</dbReference>
<dbReference type="RefSeq" id="WP_406831611.1">
    <property type="nucleotide sequence ID" value="NZ_CP157483.1"/>
</dbReference>